<accession>A0A4Z2C9P6</accession>
<feature type="region of interest" description="Disordered" evidence="1">
    <location>
        <begin position="169"/>
        <end position="190"/>
    </location>
</feature>
<evidence type="ECO:0000313" key="3">
    <source>
        <dbReference type="Proteomes" id="UP000516260"/>
    </source>
</evidence>
<protein>
    <submittedName>
        <fullName evidence="2">Uncharacterized protein</fullName>
    </submittedName>
</protein>
<evidence type="ECO:0000256" key="1">
    <source>
        <dbReference type="SAM" id="MobiDB-lite"/>
    </source>
</evidence>
<comment type="caution">
    <text evidence="2">The sequence shown here is derived from an EMBL/GenBank/DDBJ whole genome shotgun (WGS) entry which is preliminary data.</text>
</comment>
<feature type="region of interest" description="Disordered" evidence="1">
    <location>
        <begin position="256"/>
        <end position="312"/>
    </location>
</feature>
<reference evidence="2 3" key="1">
    <citation type="submission" date="2019-04" db="EMBL/GenBank/DDBJ databases">
        <title>The sequence and de novo assembly of Takifugu bimaculatus genome using PacBio and Hi-C technologies.</title>
        <authorList>
            <person name="Xu P."/>
            <person name="Liu B."/>
            <person name="Zhou Z."/>
        </authorList>
    </citation>
    <scope>NUCLEOTIDE SEQUENCE [LARGE SCALE GENOMIC DNA]</scope>
    <source>
        <strain evidence="2">TB-2018</strain>
        <tissue evidence="2">Muscle</tissue>
    </source>
</reference>
<dbReference type="Proteomes" id="UP000516260">
    <property type="component" value="Chromosome 12"/>
</dbReference>
<keyword evidence="3" id="KW-1185">Reference proteome</keyword>
<organism evidence="2 3">
    <name type="scientific">Takifugu bimaculatus</name>
    <dbReference type="NCBI Taxonomy" id="433685"/>
    <lineage>
        <taxon>Eukaryota</taxon>
        <taxon>Metazoa</taxon>
        <taxon>Chordata</taxon>
        <taxon>Craniata</taxon>
        <taxon>Vertebrata</taxon>
        <taxon>Euteleostomi</taxon>
        <taxon>Actinopterygii</taxon>
        <taxon>Neopterygii</taxon>
        <taxon>Teleostei</taxon>
        <taxon>Neoteleostei</taxon>
        <taxon>Acanthomorphata</taxon>
        <taxon>Eupercaria</taxon>
        <taxon>Tetraodontiformes</taxon>
        <taxon>Tetradontoidea</taxon>
        <taxon>Tetraodontidae</taxon>
        <taxon>Takifugu</taxon>
    </lineage>
</organism>
<dbReference type="EMBL" id="SWLE01000004">
    <property type="protein sequence ID" value="TNN00884.1"/>
    <property type="molecule type" value="Genomic_DNA"/>
</dbReference>
<gene>
    <name evidence="2" type="ORF">fugu_012130</name>
</gene>
<feature type="region of interest" description="Disordered" evidence="1">
    <location>
        <begin position="631"/>
        <end position="660"/>
    </location>
</feature>
<proteinExistence type="predicted"/>
<evidence type="ECO:0000313" key="2">
    <source>
        <dbReference type="EMBL" id="TNN00884.1"/>
    </source>
</evidence>
<dbReference type="AlphaFoldDB" id="A0A4Z2C9P6"/>
<feature type="region of interest" description="Disordered" evidence="1">
    <location>
        <begin position="517"/>
        <end position="542"/>
    </location>
</feature>
<feature type="compositionally biased region" description="Polar residues" evidence="1">
    <location>
        <begin position="259"/>
        <end position="286"/>
    </location>
</feature>
<name>A0A4Z2C9P6_9TELE</name>
<sequence length="674" mass="75305">MGASSRGHSESREQCWSAISLLWDLHTFRQQEKDSLTKLNERLDSRSLRLLCLHIRLATVRAQRETISYRALLAARQSWETWPHIKSPCGAEQATLWLRNDGKEQKTGPISVTPQQALLQLLVMNHEQERKHLISLLLNGVSQDCDLPKEDCQERAAFTNGCLKNIVDSQTHSQTPGGPHPELQAQRTTEPWLQQQLEKRYLLLLSQLSELQEVEDGEVLSALIDRSAGNGQTLRDKYESQLQTRSYSSRLQSLLSEDPLTSDSPDKSTAQSCSSAQAKSPNSSHGSAEDLPGRGPGTEATGAQTEDETKEENICTGCGEIIEVLPYLEVLCVSEEISKSGSTEEESRAATCPQDHENQGSLITLAWGKLSEDSGEQGAGDAVITQDSLETRFQLSDVSCRGELGEFEDRDDVEAALVRCDSTGHPEGSPVDEQHGTFAQRGDISECDLQAYVDTLLSGPAHPLVEPSEIKGHDGDLVSGLTSEARELVEVERLPDSQPGILGGPDLMHTKDHQSILQDKVGRSPAERQTRVRESQEVSEMDREKTMRNLVDVQRKVELRHRRDRERQMLRVQERLSIVQSRKAQEDLLGQRRTDRLMHLTQNLPQEDKYQQKTAVRERLEQLRRERSCVMQSKRDRNTAGFRELLGPEALRGSGTDDGTKAAAAHHCDSLNLF</sequence>